<gene>
    <name evidence="1" type="ORF">LOK49_LG12G02628</name>
</gene>
<proteinExistence type="predicted"/>
<dbReference type="EMBL" id="CM045770">
    <property type="protein sequence ID" value="KAI7991897.1"/>
    <property type="molecule type" value="Genomic_DNA"/>
</dbReference>
<organism evidence="1 2">
    <name type="scientific">Camellia lanceoleosa</name>
    <dbReference type="NCBI Taxonomy" id="1840588"/>
    <lineage>
        <taxon>Eukaryota</taxon>
        <taxon>Viridiplantae</taxon>
        <taxon>Streptophyta</taxon>
        <taxon>Embryophyta</taxon>
        <taxon>Tracheophyta</taxon>
        <taxon>Spermatophyta</taxon>
        <taxon>Magnoliopsida</taxon>
        <taxon>eudicotyledons</taxon>
        <taxon>Gunneridae</taxon>
        <taxon>Pentapetalae</taxon>
        <taxon>asterids</taxon>
        <taxon>Ericales</taxon>
        <taxon>Theaceae</taxon>
        <taxon>Camellia</taxon>
    </lineage>
</organism>
<keyword evidence="2" id="KW-1185">Reference proteome</keyword>
<evidence type="ECO:0000313" key="1">
    <source>
        <dbReference type="EMBL" id="KAI7991897.1"/>
    </source>
</evidence>
<accession>A0ACC0FUY5</accession>
<name>A0ACC0FUY5_9ERIC</name>
<comment type="caution">
    <text evidence="1">The sequence shown here is derived from an EMBL/GenBank/DDBJ whole genome shotgun (WGS) entry which is preliminary data.</text>
</comment>
<reference evidence="1 2" key="1">
    <citation type="journal article" date="2022" name="Plant J.">
        <title>Chromosome-level genome of Camellia lanceoleosa provides a valuable resource for understanding genome evolution and self-incompatibility.</title>
        <authorList>
            <person name="Gong W."/>
            <person name="Xiao S."/>
            <person name="Wang L."/>
            <person name="Liao Z."/>
            <person name="Chang Y."/>
            <person name="Mo W."/>
            <person name="Hu G."/>
            <person name="Li W."/>
            <person name="Zhao G."/>
            <person name="Zhu H."/>
            <person name="Hu X."/>
            <person name="Ji K."/>
            <person name="Xiang X."/>
            <person name="Song Q."/>
            <person name="Yuan D."/>
            <person name="Jin S."/>
            <person name="Zhang L."/>
        </authorList>
    </citation>
    <scope>NUCLEOTIDE SEQUENCE [LARGE SCALE GENOMIC DNA]</scope>
    <source>
        <strain evidence="1">SQ_2022a</strain>
    </source>
</reference>
<dbReference type="Proteomes" id="UP001060215">
    <property type="component" value="Chromosome 13"/>
</dbReference>
<evidence type="ECO:0000313" key="2">
    <source>
        <dbReference type="Proteomes" id="UP001060215"/>
    </source>
</evidence>
<protein>
    <submittedName>
        <fullName evidence="1">Uncharacterized protein</fullName>
    </submittedName>
</protein>
<sequence>MESQPRSTFATGKREKTFAFDSVQAIQAIKAQNQMDPNFNLYQEIGEMLKSDWQCDLHSICRETNYCADMLAKTAINRVDGLETLMTAPLCVELALASSKIE</sequence>